<dbReference type="InterPro" id="IPR015590">
    <property type="entry name" value="Aldehyde_DH_dom"/>
</dbReference>
<reference evidence="3 4" key="1">
    <citation type="submission" date="2013-03" db="EMBL/GenBank/DDBJ databases">
        <title>The Genome Sequence of Cladophialophora psammophila CBS 110553.</title>
        <authorList>
            <consortium name="The Broad Institute Genomics Platform"/>
            <person name="Cuomo C."/>
            <person name="de Hoog S."/>
            <person name="Gorbushina A."/>
            <person name="Walker B."/>
            <person name="Young S.K."/>
            <person name="Zeng Q."/>
            <person name="Gargeya S."/>
            <person name="Fitzgerald M."/>
            <person name="Haas B."/>
            <person name="Abouelleil A."/>
            <person name="Allen A.W."/>
            <person name="Alvarado L."/>
            <person name="Arachchi H.M."/>
            <person name="Berlin A.M."/>
            <person name="Chapman S.B."/>
            <person name="Gainer-Dewar J."/>
            <person name="Goldberg J."/>
            <person name="Griggs A."/>
            <person name="Gujja S."/>
            <person name="Hansen M."/>
            <person name="Howarth C."/>
            <person name="Imamovic A."/>
            <person name="Ireland A."/>
            <person name="Larimer J."/>
            <person name="McCowan C."/>
            <person name="Murphy C."/>
            <person name="Pearson M."/>
            <person name="Poon T.W."/>
            <person name="Priest M."/>
            <person name="Roberts A."/>
            <person name="Saif S."/>
            <person name="Shea T."/>
            <person name="Sisk P."/>
            <person name="Sykes S."/>
            <person name="Wortman J."/>
            <person name="Nusbaum C."/>
            <person name="Birren B."/>
        </authorList>
    </citation>
    <scope>NUCLEOTIDE SEQUENCE [LARGE SCALE GENOMIC DNA]</scope>
    <source>
        <strain evidence="3 4">CBS 110553</strain>
    </source>
</reference>
<name>W9X0E6_9EURO</name>
<dbReference type="HOGENOM" id="CLU_2096643_0_0_1"/>
<dbReference type="SUPFAM" id="SSF53720">
    <property type="entry name" value="ALDH-like"/>
    <property type="match status" value="1"/>
</dbReference>
<protein>
    <recommendedName>
        <fullName evidence="2">Aldehyde dehydrogenase domain-containing protein</fullName>
    </recommendedName>
</protein>
<evidence type="ECO:0000313" key="3">
    <source>
        <dbReference type="EMBL" id="EXJ70366.1"/>
    </source>
</evidence>
<dbReference type="STRING" id="1182543.W9X0E6"/>
<dbReference type="RefSeq" id="XP_007745218.1">
    <property type="nucleotide sequence ID" value="XM_007747028.1"/>
</dbReference>
<organism evidence="3 4">
    <name type="scientific">Cladophialophora psammophila CBS 110553</name>
    <dbReference type="NCBI Taxonomy" id="1182543"/>
    <lineage>
        <taxon>Eukaryota</taxon>
        <taxon>Fungi</taxon>
        <taxon>Dikarya</taxon>
        <taxon>Ascomycota</taxon>
        <taxon>Pezizomycotina</taxon>
        <taxon>Eurotiomycetes</taxon>
        <taxon>Chaetothyriomycetidae</taxon>
        <taxon>Chaetothyriales</taxon>
        <taxon>Herpotrichiellaceae</taxon>
        <taxon>Cladophialophora</taxon>
    </lineage>
</organism>
<sequence>MEVEQHIRDAVDKKAKILLGGKHGSGPAMRFTMVVVSPSSDKAATGNSFEPTILTDANQSMKIAHEEIFGRVAALFRFFNEDDVIARSNDTDVGLASYIMTNDLARAYRVAAQLPD</sequence>
<dbReference type="Pfam" id="PF00171">
    <property type="entry name" value="Aldedh"/>
    <property type="match status" value="1"/>
</dbReference>
<dbReference type="GeneID" id="19191145"/>
<comment type="caution">
    <text evidence="3">The sequence shown here is derived from an EMBL/GenBank/DDBJ whole genome shotgun (WGS) entry which is preliminary data.</text>
</comment>
<evidence type="ECO:0000313" key="4">
    <source>
        <dbReference type="Proteomes" id="UP000019471"/>
    </source>
</evidence>
<evidence type="ECO:0000256" key="1">
    <source>
        <dbReference type="ARBA" id="ARBA00023002"/>
    </source>
</evidence>
<dbReference type="InterPro" id="IPR016163">
    <property type="entry name" value="Ald_DH_C"/>
</dbReference>
<dbReference type="GO" id="GO:0009450">
    <property type="term" value="P:gamma-aminobutyric acid catabolic process"/>
    <property type="evidence" value="ECO:0007669"/>
    <property type="project" value="TreeGrafter"/>
</dbReference>
<dbReference type="EMBL" id="AMGX01000009">
    <property type="protein sequence ID" value="EXJ70366.1"/>
    <property type="molecule type" value="Genomic_DNA"/>
</dbReference>
<dbReference type="PANTHER" id="PTHR43353">
    <property type="entry name" value="SUCCINATE-SEMIALDEHYDE DEHYDROGENASE, MITOCHONDRIAL"/>
    <property type="match status" value="1"/>
</dbReference>
<dbReference type="PANTHER" id="PTHR43353:SF5">
    <property type="entry name" value="SUCCINATE-SEMIALDEHYDE DEHYDROGENASE, MITOCHONDRIAL"/>
    <property type="match status" value="1"/>
</dbReference>
<dbReference type="GO" id="GO:0004777">
    <property type="term" value="F:succinate-semialdehyde dehydrogenase (NAD+) activity"/>
    <property type="evidence" value="ECO:0007669"/>
    <property type="project" value="TreeGrafter"/>
</dbReference>
<dbReference type="AlphaFoldDB" id="W9X0E6"/>
<dbReference type="InterPro" id="IPR050740">
    <property type="entry name" value="Aldehyde_DH_Superfamily"/>
</dbReference>
<accession>W9X0E6</accession>
<keyword evidence="1" id="KW-0560">Oxidoreductase</keyword>
<dbReference type="InterPro" id="IPR016161">
    <property type="entry name" value="Ald_DH/histidinol_DH"/>
</dbReference>
<dbReference type="Gene3D" id="3.40.309.10">
    <property type="entry name" value="Aldehyde Dehydrogenase, Chain A, domain 2"/>
    <property type="match status" value="1"/>
</dbReference>
<feature type="domain" description="Aldehyde dehydrogenase" evidence="2">
    <location>
        <begin position="2"/>
        <end position="114"/>
    </location>
</feature>
<keyword evidence="4" id="KW-1185">Reference proteome</keyword>
<evidence type="ECO:0000259" key="2">
    <source>
        <dbReference type="Pfam" id="PF00171"/>
    </source>
</evidence>
<dbReference type="OrthoDB" id="310895at2759"/>
<dbReference type="Proteomes" id="UP000019471">
    <property type="component" value="Unassembled WGS sequence"/>
</dbReference>
<gene>
    <name evidence="3" type="ORF">A1O5_06434</name>
</gene>
<proteinExistence type="predicted"/>
<dbReference type="eggNOG" id="KOG2451">
    <property type="taxonomic scope" value="Eukaryota"/>
</dbReference>